<dbReference type="GO" id="GO:0016491">
    <property type="term" value="F:oxidoreductase activity"/>
    <property type="evidence" value="ECO:0007669"/>
    <property type="project" value="UniProtKB-KW"/>
</dbReference>
<keyword evidence="5" id="KW-1185">Reference proteome</keyword>
<dbReference type="InterPro" id="IPR036812">
    <property type="entry name" value="NAD(P)_OxRdtase_dom_sf"/>
</dbReference>
<evidence type="ECO:0000313" key="5">
    <source>
        <dbReference type="Proteomes" id="UP001337655"/>
    </source>
</evidence>
<organism evidence="4 5">
    <name type="scientific">Saxophila tyrrhenica</name>
    <dbReference type="NCBI Taxonomy" id="1690608"/>
    <lineage>
        <taxon>Eukaryota</taxon>
        <taxon>Fungi</taxon>
        <taxon>Dikarya</taxon>
        <taxon>Ascomycota</taxon>
        <taxon>Pezizomycotina</taxon>
        <taxon>Dothideomycetes</taxon>
        <taxon>Dothideomycetidae</taxon>
        <taxon>Mycosphaerellales</taxon>
        <taxon>Extremaceae</taxon>
        <taxon>Saxophila</taxon>
    </lineage>
</organism>
<dbReference type="PANTHER" id="PTHR34861:SF11">
    <property type="entry name" value="CYCLASE"/>
    <property type="match status" value="1"/>
</dbReference>
<feature type="domain" description="NADP-dependent oxidoreductase" evidence="3">
    <location>
        <begin position="18"/>
        <end position="202"/>
    </location>
</feature>
<dbReference type="InterPro" id="IPR037175">
    <property type="entry name" value="KFase_sf"/>
</dbReference>
<evidence type="ECO:0000313" key="4">
    <source>
        <dbReference type="EMBL" id="KAK5170701.1"/>
    </source>
</evidence>
<dbReference type="InterPro" id="IPR007325">
    <property type="entry name" value="KFase/CYL"/>
</dbReference>
<evidence type="ECO:0000256" key="2">
    <source>
        <dbReference type="ARBA" id="ARBA00023002"/>
    </source>
</evidence>
<protein>
    <recommendedName>
        <fullName evidence="3">NADP-dependent oxidoreductase domain-containing protein</fullName>
    </recommendedName>
</protein>
<dbReference type="AlphaFoldDB" id="A0AAV9PCE6"/>
<dbReference type="PANTHER" id="PTHR34861">
    <property type="match status" value="1"/>
</dbReference>
<dbReference type="GO" id="GO:0019441">
    <property type="term" value="P:L-tryptophan catabolic process to kynurenine"/>
    <property type="evidence" value="ECO:0007669"/>
    <property type="project" value="InterPro"/>
</dbReference>
<dbReference type="SUPFAM" id="SSF51430">
    <property type="entry name" value="NAD(P)-linked oxidoreductase"/>
    <property type="match status" value="1"/>
</dbReference>
<dbReference type="Proteomes" id="UP001337655">
    <property type="component" value="Unassembled WGS sequence"/>
</dbReference>
<reference evidence="4 5" key="1">
    <citation type="submission" date="2023-08" db="EMBL/GenBank/DDBJ databases">
        <title>Black Yeasts Isolated from many extreme environments.</title>
        <authorList>
            <person name="Coleine C."/>
            <person name="Stajich J.E."/>
            <person name="Selbmann L."/>
        </authorList>
    </citation>
    <scope>NUCLEOTIDE SEQUENCE [LARGE SCALE GENOMIC DNA]</scope>
    <source>
        <strain evidence="4 5">CCFEE 5935</strain>
    </source>
</reference>
<dbReference type="Gene3D" id="3.50.30.50">
    <property type="entry name" value="Putative cyclase"/>
    <property type="match status" value="1"/>
</dbReference>
<dbReference type="GeneID" id="89926634"/>
<dbReference type="SUPFAM" id="SSF102198">
    <property type="entry name" value="Putative cyclase"/>
    <property type="match status" value="1"/>
</dbReference>
<comment type="caution">
    <text evidence="4">The sequence shown here is derived from an EMBL/GenBank/DDBJ whole genome shotgun (WGS) entry which is preliminary data.</text>
</comment>
<dbReference type="Pfam" id="PF00248">
    <property type="entry name" value="Aldo_ket_red"/>
    <property type="match status" value="1"/>
</dbReference>
<dbReference type="GO" id="GO:0004061">
    <property type="term" value="F:arylformamidase activity"/>
    <property type="evidence" value="ECO:0007669"/>
    <property type="project" value="InterPro"/>
</dbReference>
<dbReference type="Pfam" id="PF04199">
    <property type="entry name" value="Cyclase"/>
    <property type="match status" value="1"/>
</dbReference>
<sequence>MAAPKATKIPSLVYGTAWKKENTRRLVKQAVSSGFRGIDTAAQPKHYQEDLVGDGIKDALQDGDLGRNDLYIQTKFTATHGQDLKRLPYDPATSIADQVSTSVTSSLHNLRHEEESPSYIDCLVLHSPYPSMAETQQAWRAMESCVPTKVHTLGLSNVYQPGVLQALYDFATVKPSVLQNRFYAATGYDRAIRAFCAEKGMVYQSFWTLTANPELLKSTAVGKLSEAVGVSRAVALYSLVMGLGDVSVLGLERTVYLCSADSSRPLNTNMEPEPFKIPTFDSLPLDKSGPDGNAWGLFGQNDQLGRLNLLTKAVVAAAASEIREGLRISLDWPLNKPLQINNFRQRFEHEFLPQPPMALNDDAVSFNTQCSTQWDGFRHYGYQKPKKFYQGHTQEEFSTGQPGPLGIDGMHRVLSQEIATDDVAIVYSENGGIIGRGVLLDWYAWAQANGEVLSPIQTGAVRLQHLKTIVEEHGISIRQGDILFIRCGFTAAYEQLSVSECKDFPNRQPGGYLGFEATRESLRWLWDCGFAAIASDSASFERGPATGSYNDPEVTIHQWALAGWGMPIGEMFDLEALAGACRERGRWTFFLCSVPLKVSHPIPRRRQDDVLTTSLKIPGGVASPGNAVAIL</sequence>
<gene>
    <name evidence="4" type="ORF">LTR77_005291</name>
</gene>
<evidence type="ECO:0000259" key="3">
    <source>
        <dbReference type="Pfam" id="PF00248"/>
    </source>
</evidence>
<evidence type="ECO:0000256" key="1">
    <source>
        <dbReference type="ARBA" id="ARBA00007865"/>
    </source>
</evidence>
<dbReference type="RefSeq" id="XP_064659899.1">
    <property type="nucleotide sequence ID" value="XM_064802538.1"/>
</dbReference>
<proteinExistence type="inferred from homology"/>
<name>A0AAV9PCE6_9PEZI</name>
<accession>A0AAV9PCE6</accession>
<keyword evidence="2" id="KW-0560">Oxidoreductase</keyword>
<dbReference type="InterPro" id="IPR023210">
    <property type="entry name" value="NADP_OxRdtase_dom"/>
</dbReference>
<dbReference type="Gene3D" id="3.20.20.100">
    <property type="entry name" value="NADP-dependent oxidoreductase domain"/>
    <property type="match status" value="1"/>
</dbReference>
<dbReference type="EMBL" id="JAVRRT010000007">
    <property type="protein sequence ID" value="KAK5170701.1"/>
    <property type="molecule type" value="Genomic_DNA"/>
</dbReference>
<comment type="similarity">
    <text evidence="1">Belongs to the Cyclase 1 superfamily.</text>
</comment>